<dbReference type="SMART" id="SM00320">
    <property type="entry name" value="WD40"/>
    <property type="match status" value="2"/>
</dbReference>
<dbReference type="InterPro" id="IPR056884">
    <property type="entry name" value="NPHP3-like_N"/>
</dbReference>
<dbReference type="InterPro" id="IPR007111">
    <property type="entry name" value="NACHT_NTPase"/>
</dbReference>
<feature type="domain" description="NACHT" evidence="3">
    <location>
        <begin position="63"/>
        <end position="211"/>
    </location>
</feature>
<gene>
    <name evidence="4" type="ORF">N7493_000979</name>
</gene>
<accession>A0AAD6HY97</accession>
<reference evidence="4" key="2">
    <citation type="submission" date="2023-01" db="EMBL/GenBank/DDBJ databases">
        <authorList>
            <person name="Petersen C."/>
        </authorList>
    </citation>
    <scope>NUCLEOTIDE SEQUENCE</scope>
    <source>
        <strain evidence="4">IBT 17514</strain>
    </source>
</reference>
<evidence type="ECO:0000256" key="1">
    <source>
        <dbReference type="ARBA" id="ARBA00022737"/>
    </source>
</evidence>
<keyword evidence="1" id="KW-0677">Repeat</keyword>
<dbReference type="PANTHER" id="PTHR10039:SF14">
    <property type="entry name" value="NACHT DOMAIN-CONTAINING PROTEIN"/>
    <property type="match status" value="1"/>
</dbReference>
<dbReference type="PROSITE" id="PS50294">
    <property type="entry name" value="WD_REPEATS_REGION"/>
    <property type="match status" value="1"/>
</dbReference>
<dbReference type="Gene3D" id="3.40.50.300">
    <property type="entry name" value="P-loop containing nucleotide triphosphate hydrolases"/>
    <property type="match status" value="1"/>
</dbReference>
<reference evidence="4" key="1">
    <citation type="journal article" date="2023" name="IMA Fungus">
        <title>Comparative genomic study of the Penicillium genus elucidates a diverse pangenome and 15 lateral gene transfer events.</title>
        <authorList>
            <person name="Petersen C."/>
            <person name="Sorensen T."/>
            <person name="Nielsen M.R."/>
            <person name="Sondergaard T.E."/>
            <person name="Sorensen J.L."/>
            <person name="Fitzpatrick D.A."/>
            <person name="Frisvad J.C."/>
            <person name="Nielsen K.L."/>
        </authorList>
    </citation>
    <scope>NUCLEOTIDE SEQUENCE</scope>
    <source>
        <strain evidence="4">IBT 17514</strain>
    </source>
</reference>
<protein>
    <submittedName>
        <fullName evidence="4">G-protein beta WD- 40 repeats containing protein</fullName>
    </submittedName>
</protein>
<dbReference type="InterPro" id="IPR015943">
    <property type="entry name" value="WD40/YVTN_repeat-like_dom_sf"/>
</dbReference>
<keyword evidence="2" id="KW-0853">WD repeat</keyword>
<sequence>MASVNFTGTSRGNQIGNNYGTAEFHQFVKNRLKETKDKLLRQSFQWILRDPQYHSWRNGIDVCLLWIKGGAGKGKTMISIGLIEELSRVQYGPAVLTYFFCQNADNELNTLESLIKGLILRLVNQQIELKEILRHRWDTKNDCFTEDLTLWRTLWNILVEMLDRCNSPKVYIIADGLDECQDSGMADFLKLLIRNGLDHPAKIKWLVTSRPLEAAERVLLAGYDQIQVSLELNSRHVAQAVQSHISHKVDELSIYNKYGETLRREIEDELTTKAEGTFLWVSLGEPNDVHQCMRLLQAMVLAYQRLKVEEIPSVTGLSDEKGAIEALVHRCASFLRMRENNIEFVHQSARDYISGENNQSLIDLHGPLGHYEIMLSCLSYLSQWLKVNLIDMMRPDSTRETSRTLKEGKGRILLARMEYAATYWVYHLENTKQATIVQSETVEKGAVTTFLRTKMLEWLECLSLLHRLPQAIEALNALTRTIKHDHVASALVKHATRFLQQHYHTLDHWPLQIYSSAIIFSPQSTSGSSDRTVKLWDATTGELQSTLSSHSSSVITVVFSPGGEYIASGSYDETIKLWDPMTGGLKKTLVGHKDWVNTLAFSPDGCYA</sequence>
<keyword evidence="5" id="KW-1185">Reference proteome</keyword>
<dbReference type="InterPro" id="IPR036322">
    <property type="entry name" value="WD40_repeat_dom_sf"/>
</dbReference>
<proteinExistence type="predicted"/>
<dbReference type="InterPro" id="IPR027417">
    <property type="entry name" value="P-loop_NTPase"/>
</dbReference>
<dbReference type="FunFam" id="3.40.50.300:FF:001638">
    <property type="entry name" value="NACHT and WD40 domain protein"/>
    <property type="match status" value="1"/>
</dbReference>
<evidence type="ECO:0000256" key="2">
    <source>
        <dbReference type="PROSITE-ProRule" id="PRU00221"/>
    </source>
</evidence>
<dbReference type="EMBL" id="JAQJAN010000001">
    <property type="protein sequence ID" value="KAJ5741107.1"/>
    <property type="molecule type" value="Genomic_DNA"/>
</dbReference>
<dbReference type="Pfam" id="PF24883">
    <property type="entry name" value="NPHP3_N"/>
    <property type="match status" value="1"/>
</dbReference>
<dbReference type="Pfam" id="PF00400">
    <property type="entry name" value="WD40"/>
    <property type="match status" value="2"/>
</dbReference>
<dbReference type="SUPFAM" id="SSF52540">
    <property type="entry name" value="P-loop containing nucleoside triphosphate hydrolases"/>
    <property type="match status" value="1"/>
</dbReference>
<dbReference type="PROSITE" id="PS50082">
    <property type="entry name" value="WD_REPEATS_2"/>
    <property type="match status" value="2"/>
</dbReference>
<dbReference type="Proteomes" id="UP001215712">
    <property type="component" value="Unassembled WGS sequence"/>
</dbReference>
<evidence type="ECO:0000259" key="3">
    <source>
        <dbReference type="PROSITE" id="PS50837"/>
    </source>
</evidence>
<dbReference type="InterPro" id="IPR001680">
    <property type="entry name" value="WD40_rpt"/>
</dbReference>
<organism evidence="4 5">
    <name type="scientific">Penicillium malachiteum</name>
    <dbReference type="NCBI Taxonomy" id="1324776"/>
    <lineage>
        <taxon>Eukaryota</taxon>
        <taxon>Fungi</taxon>
        <taxon>Dikarya</taxon>
        <taxon>Ascomycota</taxon>
        <taxon>Pezizomycotina</taxon>
        <taxon>Eurotiomycetes</taxon>
        <taxon>Eurotiomycetidae</taxon>
        <taxon>Eurotiales</taxon>
        <taxon>Aspergillaceae</taxon>
        <taxon>Penicillium</taxon>
    </lineage>
</organism>
<name>A0AAD6HY97_9EURO</name>
<evidence type="ECO:0000313" key="4">
    <source>
        <dbReference type="EMBL" id="KAJ5741107.1"/>
    </source>
</evidence>
<feature type="repeat" description="WD" evidence="2">
    <location>
        <begin position="547"/>
        <end position="588"/>
    </location>
</feature>
<evidence type="ECO:0000313" key="5">
    <source>
        <dbReference type="Proteomes" id="UP001215712"/>
    </source>
</evidence>
<dbReference type="PANTHER" id="PTHR10039">
    <property type="entry name" value="AMELOGENIN"/>
    <property type="match status" value="1"/>
</dbReference>
<dbReference type="Gene3D" id="2.130.10.10">
    <property type="entry name" value="YVTN repeat-like/Quinoprotein amine dehydrogenase"/>
    <property type="match status" value="1"/>
</dbReference>
<dbReference type="AlphaFoldDB" id="A0AAD6HY97"/>
<feature type="repeat" description="WD" evidence="2">
    <location>
        <begin position="526"/>
        <end position="546"/>
    </location>
</feature>
<dbReference type="PROSITE" id="PS50837">
    <property type="entry name" value="NACHT"/>
    <property type="match status" value="1"/>
</dbReference>
<dbReference type="SUPFAM" id="SSF50978">
    <property type="entry name" value="WD40 repeat-like"/>
    <property type="match status" value="1"/>
</dbReference>
<comment type="caution">
    <text evidence="4">The sequence shown here is derived from an EMBL/GenBank/DDBJ whole genome shotgun (WGS) entry which is preliminary data.</text>
</comment>